<feature type="region of interest" description="Disordered" evidence="1">
    <location>
        <begin position="1"/>
        <end position="26"/>
    </location>
</feature>
<evidence type="ECO:0000313" key="2">
    <source>
        <dbReference type="EMBL" id="AHF46183.1"/>
    </source>
</evidence>
<accession>W0FTH9</accession>
<dbReference type="RefSeq" id="WP_024127909.1">
    <property type="nucleotide sequence ID" value="NC_023316.1"/>
</dbReference>
<geneLocation type="plasmid" evidence="2">
    <name>pZL1</name>
</geneLocation>
<proteinExistence type="predicted"/>
<keyword evidence="2" id="KW-0614">Plasmid</keyword>
<evidence type="ECO:0000256" key="1">
    <source>
        <dbReference type="SAM" id="MobiDB-lite"/>
    </source>
</evidence>
<sequence length="113" mass="12440">MSLPPRSDWHNNERPATAVENAMAEGRASRVRREVAEIRAAAEQLKGEGRFEAEVAAFLTTRALMLERAGGEARYASTMRPAEDTVEERDMFPTAARSALLIARALLADRAGR</sequence>
<dbReference type="EMBL" id="KF501372">
    <property type="protein sequence ID" value="AHF46183.1"/>
    <property type="molecule type" value="Genomic_DNA"/>
</dbReference>
<name>W0FTH9_9ACTN</name>
<dbReference type="AlphaFoldDB" id="W0FTH9"/>
<organism evidence="2">
    <name type="scientific">Streptomyces sp. 14R-10</name>
    <dbReference type="NCBI Taxonomy" id="1442159"/>
    <lineage>
        <taxon>Bacteria</taxon>
        <taxon>Bacillati</taxon>
        <taxon>Actinomycetota</taxon>
        <taxon>Actinomycetes</taxon>
        <taxon>Kitasatosporales</taxon>
        <taxon>Streptomycetaceae</taxon>
        <taxon>Streptomyces</taxon>
    </lineage>
</organism>
<reference evidence="2" key="1">
    <citation type="submission" date="2013-08" db="EMBL/GenBank/DDBJ databases">
        <title>Two distinct conjugal transfer systems on Streptomyces plasmid pZL1.</title>
        <authorList>
            <person name="Zhao L."/>
            <person name="Zhong L."/>
            <person name="Qin Z."/>
        </authorList>
    </citation>
    <scope>NUCLEOTIDE SEQUENCE</scope>
    <source>
        <strain evidence="2">14R-10</strain>
        <plasmid evidence="2">pZL1</plasmid>
    </source>
</reference>
<protein>
    <submittedName>
        <fullName evidence="2">Uncharacterized protein</fullName>
    </submittedName>
</protein>
<gene>
    <name evidence="2" type="ORF">pZL1.18c</name>
</gene>